<dbReference type="EMBL" id="PDZR01000027">
    <property type="protein sequence ID" value="PNG24670.1"/>
    <property type="molecule type" value="Genomic_DNA"/>
</dbReference>
<dbReference type="SUPFAM" id="SSF53955">
    <property type="entry name" value="Lysozyme-like"/>
    <property type="match status" value="1"/>
</dbReference>
<dbReference type="OrthoDB" id="9778480at2"/>
<organism evidence="1 2">
    <name type="scientific">Methylocella silvestris</name>
    <dbReference type="NCBI Taxonomy" id="199596"/>
    <lineage>
        <taxon>Bacteria</taxon>
        <taxon>Pseudomonadati</taxon>
        <taxon>Pseudomonadota</taxon>
        <taxon>Alphaproteobacteria</taxon>
        <taxon>Hyphomicrobiales</taxon>
        <taxon>Beijerinckiaceae</taxon>
        <taxon>Methylocella</taxon>
    </lineage>
</organism>
<dbReference type="AlphaFoldDB" id="A0A2J7TD39"/>
<protein>
    <submittedName>
        <fullName evidence="1">Transglycosylase</fullName>
    </submittedName>
</protein>
<name>A0A2J7TD39_METSI</name>
<dbReference type="InterPro" id="IPR023346">
    <property type="entry name" value="Lysozyme-like_dom_sf"/>
</dbReference>
<proteinExistence type="predicted"/>
<reference evidence="1 2" key="1">
    <citation type="submission" date="2017-10" db="EMBL/GenBank/DDBJ databases">
        <title>Genome announcement of Methylocella silvestris TVC from permafrost.</title>
        <authorList>
            <person name="Wang J."/>
            <person name="Geng K."/>
            <person name="Ul-Haque F."/>
            <person name="Crombie A.T."/>
            <person name="Street L.E."/>
            <person name="Wookey P.A."/>
            <person name="Murrell J.C."/>
            <person name="Pratscher J."/>
        </authorList>
    </citation>
    <scope>NUCLEOTIDE SEQUENCE [LARGE SCALE GENOMIC DNA]</scope>
    <source>
        <strain evidence="1 2">TVC</strain>
    </source>
</reference>
<gene>
    <name evidence="1" type="ORF">CR492_17480</name>
</gene>
<evidence type="ECO:0000313" key="1">
    <source>
        <dbReference type="EMBL" id="PNG24670.1"/>
    </source>
</evidence>
<evidence type="ECO:0000313" key="2">
    <source>
        <dbReference type="Proteomes" id="UP000236286"/>
    </source>
</evidence>
<sequence>MAALGVFSATNIAYHVVRKPTELFFPVSGALNKTPSETWRQYAPLFREYSTASITPDLLAALAQVESMGNPVARTYWRWRLSWNPFEIYRPASSAVGMFQLTEAILADARHFCIRNHQVVAEGAWTDWRSCWFNRFRSRALPSHAIELAAVSLDRKVTKILARRLHGGATLQQKQDLAVIAHLCGAGPAATFARRGFQLSDDEHCGDHDVAAYVARVNTLKRQFRGLAK</sequence>
<comment type="caution">
    <text evidence="1">The sequence shown here is derived from an EMBL/GenBank/DDBJ whole genome shotgun (WGS) entry which is preliminary data.</text>
</comment>
<accession>A0A2J7TD39</accession>
<dbReference type="Proteomes" id="UP000236286">
    <property type="component" value="Unassembled WGS sequence"/>
</dbReference>
<dbReference type="Gene3D" id="1.10.530.10">
    <property type="match status" value="1"/>
</dbReference>